<keyword evidence="2" id="KW-1185">Reference proteome</keyword>
<name>A0ABT4LG72_9PROT</name>
<evidence type="ECO:0000313" key="1">
    <source>
        <dbReference type="EMBL" id="MCZ4280100.1"/>
    </source>
</evidence>
<comment type="caution">
    <text evidence="1">The sequence shown here is derived from an EMBL/GenBank/DDBJ whole genome shotgun (WGS) entry which is preliminary data.</text>
</comment>
<dbReference type="Proteomes" id="UP001069802">
    <property type="component" value="Unassembled WGS sequence"/>
</dbReference>
<accession>A0ABT4LG72</accession>
<sequence>MANYTQIYSTNDQAGAAQIEQMRSLEDIDVDRLVWDVEYRESIKESLRGSAPSGLSCQNNDPSCYSLRRQA</sequence>
<dbReference type="RefSeq" id="WP_269422312.1">
    <property type="nucleotide sequence ID" value="NZ_JAPWGY010000002.1"/>
</dbReference>
<dbReference type="EMBL" id="JAPWGY010000002">
    <property type="protein sequence ID" value="MCZ4280100.1"/>
    <property type="molecule type" value="Genomic_DNA"/>
</dbReference>
<evidence type="ECO:0000313" key="2">
    <source>
        <dbReference type="Proteomes" id="UP001069802"/>
    </source>
</evidence>
<proteinExistence type="predicted"/>
<gene>
    <name evidence="1" type="ORF">O4H49_04895</name>
</gene>
<reference evidence="1" key="1">
    <citation type="submission" date="2022-12" db="EMBL/GenBank/DDBJ databases">
        <title>Bacterial isolates from different developmental stages of Nematostella vectensis.</title>
        <authorList>
            <person name="Fraune S."/>
        </authorList>
    </citation>
    <scope>NUCLEOTIDE SEQUENCE</scope>
    <source>
        <strain evidence="1">G21630-S1</strain>
    </source>
</reference>
<organism evidence="1 2">
    <name type="scientific">Kiloniella laminariae</name>
    <dbReference type="NCBI Taxonomy" id="454162"/>
    <lineage>
        <taxon>Bacteria</taxon>
        <taxon>Pseudomonadati</taxon>
        <taxon>Pseudomonadota</taxon>
        <taxon>Alphaproteobacteria</taxon>
        <taxon>Rhodospirillales</taxon>
        <taxon>Kiloniellaceae</taxon>
        <taxon>Kiloniella</taxon>
    </lineage>
</organism>
<protein>
    <submittedName>
        <fullName evidence="1">Uncharacterized protein</fullName>
    </submittedName>
</protein>